<sequence length="467" mass="52664">MTTNFSAKELWNTCSIFGTVLDVYIPNKVSKQGKRYAFARFKKVTNVDSLITSLRSVWLGSFHMYANVARFNRNTKPSDSQNSYSNVPLNASKPSYANVLGKKNEVPQKYDEPVMVLEEGMLNFEGEPVLVGCVKDFKSLSNLHNVFYSEGFSGFKITYLGSFWVMLEFDSFQSCENFRTHEAINSWFSSLSHWTPHFEVPDRVVWIDVEGTPLKAWSKTTFNKIASKWGELVFMDDSNTSNKYSMRLCVKTTLQHLIAESFKVIIKGKVYVVRAKEITGWVPEFGVVNSDQSEDFSDNNSVGIKNWVESEEGEVIPESVQNHAFKETNVEFVPNEPINGDTCENLAGEFVLKPSNESSGDPFGNPKFPPGFTPQHSDHSENEKVEAIRENTPPQDLEKSVNKSSGVSKTAHVDSMAGSTKQLNGFSILERFQEFIEIGQAMGYGMKGCEKDYKRIITSMGDMDCFK</sequence>
<dbReference type="PANTHER" id="PTHR34427:SF5">
    <property type="entry name" value="DUF4283 DOMAIN-CONTAINING PROTEIN"/>
    <property type="match status" value="1"/>
</dbReference>
<dbReference type="CDD" id="cd00590">
    <property type="entry name" value="RRM_SF"/>
    <property type="match status" value="1"/>
</dbReference>
<dbReference type="EMBL" id="PKPP01018722">
    <property type="protein sequence ID" value="PWA36134.1"/>
    <property type="molecule type" value="Genomic_DNA"/>
</dbReference>
<proteinExistence type="predicted"/>
<accession>A0A2U1KH83</accession>
<dbReference type="Gene3D" id="3.30.70.330">
    <property type="match status" value="1"/>
</dbReference>
<keyword evidence="3" id="KW-1185">Reference proteome</keyword>
<dbReference type="PANTHER" id="PTHR34427">
    <property type="entry name" value="DUF4283 DOMAIN PROTEIN"/>
    <property type="match status" value="1"/>
</dbReference>
<dbReference type="OrthoDB" id="1749483at2759"/>
<evidence type="ECO:0000313" key="3">
    <source>
        <dbReference type="Proteomes" id="UP000245207"/>
    </source>
</evidence>
<dbReference type="Proteomes" id="UP000245207">
    <property type="component" value="Unassembled WGS sequence"/>
</dbReference>
<dbReference type="AlphaFoldDB" id="A0A2U1KH83"/>
<dbReference type="InterPro" id="IPR012677">
    <property type="entry name" value="Nucleotide-bd_a/b_plait_sf"/>
</dbReference>
<evidence type="ECO:0000313" key="2">
    <source>
        <dbReference type="EMBL" id="PWA36134.1"/>
    </source>
</evidence>
<protein>
    <submittedName>
        <fullName evidence="2">Uncharacterized protein</fullName>
    </submittedName>
</protein>
<feature type="region of interest" description="Disordered" evidence="1">
    <location>
        <begin position="354"/>
        <end position="413"/>
    </location>
</feature>
<dbReference type="GO" id="GO:0003676">
    <property type="term" value="F:nucleic acid binding"/>
    <property type="evidence" value="ECO:0007669"/>
    <property type="project" value="InterPro"/>
</dbReference>
<organism evidence="2 3">
    <name type="scientific">Artemisia annua</name>
    <name type="common">Sweet wormwood</name>
    <dbReference type="NCBI Taxonomy" id="35608"/>
    <lineage>
        <taxon>Eukaryota</taxon>
        <taxon>Viridiplantae</taxon>
        <taxon>Streptophyta</taxon>
        <taxon>Embryophyta</taxon>
        <taxon>Tracheophyta</taxon>
        <taxon>Spermatophyta</taxon>
        <taxon>Magnoliopsida</taxon>
        <taxon>eudicotyledons</taxon>
        <taxon>Gunneridae</taxon>
        <taxon>Pentapetalae</taxon>
        <taxon>asterids</taxon>
        <taxon>campanulids</taxon>
        <taxon>Asterales</taxon>
        <taxon>Asteraceae</taxon>
        <taxon>Asteroideae</taxon>
        <taxon>Anthemideae</taxon>
        <taxon>Artemisiinae</taxon>
        <taxon>Artemisia</taxon>
    </lineage>
</organism>
<reference evidence="2 3" key="1">
    <citation type="journal article" date="2018" name="Mol. Plant">
        <title>The genome of Artemisia annua provides insight into the evolution of Asteraceae family and artemisinin biosynthesis.</title>
        <authorList>
            <person name="Shen Q."/>
            <person name="Zhang L."/>
            <person name="Liao Z."/>
            <person name="Wang S."/>
            <person name="Yan T."/>
            <person name="Shi P."/>
            <person name="Liu M."/>
            <person name="Fu X."/>
            <person name="Pan Q."/>
            <person name="Wang Y."/>
            <person name="Lv Z."/>
            <person name="Lu X."/>
            <person name="Zhang F."/>
            <person name="Jiang W."/>
            <person name="Ma Y."/>
            <person name="Chen M."/>
            <person name="Hao X."/>
            <person name="Li L."/>
            <person name="Tang Y."/>
            <person name="Lv G."/>
            <person name="Zhou Y."/>
            <person name="Sun X."/>
            <person name="Brodelius P.E."/>
            <person name="Rose J.K.C."/>
            <person name="Tang K."/>
        </authorList>
    </citation>
    <scope>NUCLEOTIDE SEQUENCE [LARGE SCALE GENOMIC DNA]</scope>
    <source>
        <strain evidence="3">cv. Huhao1</strain>
        <tissue evidence="2">Leaf</tissue>
    </source>
</reference>
<comment type="caution">
    <text evidence="2">The sequence shown here is derived from an EMBL/GenBank/DDBJ whole genome shotgun (WGS) entry which is preliminary data.</text>
</comment>
<dbReference type="SUPFAM" id="SSF54928">
    <property type="entry name" value="RNA-binding domain, RBD"/>
    <property type="match status" value="1"/>
</dbReference>
<feature type="compositionally biased region" description="Basic and acidic residues" evidence="1">
    <location>
        <begin position="376"/>
        <end position="389"/>
    </location>
</feature>
<name>A0A2U1KH83_ARTAN</name>
<evidence type="ECO:0000256" key="1">
    <source>
        <dbReference type="SAM" id="MobiDB-lite"/>
    </source>
</evidence>
<gene>
    <name evidence="2" type="ORF">CTI12_AA602910</name>
</gene>
<dbReference type="InterPro" id="IPR035979">
    <property type="entry name" value="RBD_domain_sf"/>
</dbReference>